<keyword evidence="3" id="KW-1185">Reference proteome</keyword>
<sequence length="169" mass="19283">MGEWGRNKSRMWWTYVCVCASRNFFFVTRFVCVVTFPFTRQFSSVQIVGVARRTETCCAAPHVALIFFFRRVFKKGGPIHTSSSSSSSAPFVFPPFFSCVFLLLPAFFFLCLLLNPTAVPPAKANKYPHDVCYYHNEGWRTRILASAENFRRAVAVHFFSLSINLIAPV</sequence>
<comment type="caution">
    <text evidence="2">The sequence shown here is derived from an EMBL/GenBank/DDBJ whole genome shotgun (WGS) entry which is preliminary data.</text>
</comment>
<keyword evidence="1" id="KW-0812">Transmembrane</keyword>
<accession>A0A3R7NVA2</accession>
<evidence type="ECO:0000256" key="1">
    <source>
        <dbReference type="SAM" id="Phobius"/>
    </source>
</evidence>
<feature type="transmembrane region" description="Helical" evidence="1">
    <location>
        <begin position="91"/>
        <end position="114"/>
    </location>
</feature>
<evidence type="ECO:0000313" key="2">
    <source>
        <dbReference type="EMBL" id="RNF27635.1"/>
    </source>
</evidence>
<keyword evidence="1" id="KW-0472">Membrane</keyword>
<proteinExistence type="predicted"/>
<evidence type="ECO:0000313" key="3">
    <source>
        <dbReference type="Proteomes" id="UP000284403"/>
    </source>
</evidence>
<reference evidence="2 3" key="1">
    <citation type="journal article" date="2018" name="BMC Genomics">
        <title>Genomic comparison of Trypanosoma conorhini and Trypanosoma rangeli to Trypanosoma cruzi strains of high and low virulence.</title>
        <authorList>
            <person name="Bradwell K.R."/>
            <person name="Koparde V.N."/>
            <person name="Matveyev A.V."/>
            <person name="Serrano M.G."/>
            <person name="Alves J.M."/>
            <person name="Parikh H."/>
            <person name="Huang B."/>
            <person name="Lee V."/>
            <person name="Espinosa-Alvarez O."/>
            <person name="Ortiz P.A."/>
            <person name="Costa-Martins A.G."/>
            <person name="Teixeira M.M."/>
            <person name="Buck G.A."/>
        </authorList>
    </citation>
    <scope>NUCLEOTIDE SEQUENCE [LARGE SCALE GENOMIC DNA]</scope>
    <source>
        <strain evidence="2 3">025E</strain>
    </source>
</reference>
<organism evidence="2 3">
    <name type="scientific">Trypanosoma conorhini</name>
    <dbReference type="NCBI Taxonomy" id="83891"/>
    <lineage>
        <taxon>Eukaryota</taxon>
        <taxon>Discoba</taxon>
        <taxon>Euglenozoa</taxon>
        <taxon>Kinetoplastea</taxon>
        <taxon>Metakinetoplastina</taxon>
        <taxon>Trypanosomatida</taxon>
        <taxon>Trypanosomatidae</taxon>
        <taxon>Trypanosoma</taxon>
    </lineage>
</organism>
<dbReference type="RefSeq" id="XP_029232841.1">
    <property type="nucleotide sequence ID" value="XM_029366968.1"/>
</dbReference>
<feature type="transmembrane region" description="Helical" evidence="1">
    <location>
        <begin position="12"/>
        <end position="36"/>
    </location>
</feature>
<dbReference type="AlphaFoldDB" id="A0A3R7NVA2"/>
<name>A0A3R7NVA2_9TRYP</name>
<dbReference type="GeneID" id="40313630"/>
<keyword evidence="1" id="KW-1133">Transmembrane helix</keyword>
<dbReference type="EMBL" id="MKKU01000001">
    <property type="protein sequence ID" value="RNF27635.1"/>
    <property type="molecule type" value="Genomic_DNA"/>
</dbReference>
<dbReference type="Proteomes" id="UP000284403">
    <property type="component" value="Unassembled WGS sequence"/>
</dbReference>
<protein>
    <submittedName>
        <fullName evidence="2">Uncharacterized protein</fullName>
    </submittedName>
</protein>
<gene>
    <name evidence="2" type="ORF">Tco025E_00019</name>
</gene>